<evidence type="ECO:0000313" key="2">
    <source>
        <dbReference type="EMBL" id="KKR61867.1"/>
    </source>
</evidence>
<feature type="transmembrane region" description="Helical" evidence="1">
    <location>
        <begin position="44"/>
        <end position="65"/>
    </location>
</feature>
<feature type="transmembrane region" description="Helical" evidence="1">
    <location>
        <begin position="196"/>
        <end position="214"/>
    </location>
</feature>
<gene>
    <name evidence="2" type="ORF">UU02_C0052G0001</name>
</gene>
<proteinExistence type="predicted"/>
<feature type="transmembrane region" description="Helical" evidence="1">
    <location>
        <begin position="262"/>
        <end position="280"/>
    </location>
</feature>
<feature type="transmembrane region" description="Helical" evidence="1">
    <location>
        <begin position="110"/>
        <end position="127"/>
    </location>
</feature>
<feature type="transmembrane region" description="Helical" evidence="1">
    <location>
        <begin position="221"/>
        <end position="242"/>
    </location>
</feature>
<dbReference type="AlphaFoldDB" id="A0A0G0VGK0"/>
<evidence type="ECO:0008006" key="4">
    <source>
        <dbReference type="Google" id="ProtNLM"/>
    </source>
</evidence>
<keyword evidence="1" id="KW-0472">Membrane</keyword>
<dbReference type="Proteomes" id="UP000034293">
    <property type="component" value="Unassembled WGS sequence"/>
</dbReference>
<feature type="non-terminal residue" evidence="2">
    <location>
        <position position="304"/>
    </location>
</feature>
<dbReference type="PANTHER" id="PTHR37422">
    <property type="entry name" value="TEICHURONIC ACID BIOSYNTHESIS PROTEIN TUAE"/>
    <property type="match status" value="1"/>
</dbReference>
<keyword evidence="1" id="KW-0812">Transmembrane</keyword>
<comment type="caution">
    <text evidence="2">The sequence shown here is derived from an EMBL/GenBank/DDBJ whole genome shotgun (WGS) entry which is preliminary data.</text>
</comment>
<dbReference type="EMBL" id="LBZA01000052">
    <property type="protein sequence ID" value="KKR61867.1"/>
    <property type="molecule type" value="Genomic_DNA"/>
</dbReference>
<dbReference type="PANTHER" id="PTHR37422:SF13">
    <property type="entry name" value="LIPOPOLYSACCHARIDE BIOSYNTHESIS PROTEIN PA4999-RELATED"/>
    <property type="match status" value="1"/>
</dbReference>
<name>A0A0G0VGK0_9BACT</name>
<organism evidence="2 3">
    <name type="scientific">Candidatus Woesebacteria bacterium GW2011_GWA1_40_43</name>
    <dbReference type="NCBI Taxonomy" id="1618553"/>
    <lineage>
        <taxon>Bacteria</taxon>
        <taxon>Candidatus Woeseibacteriota</taxon>
    </lineage>
</organism>
<evidence type="ECO:0000313" key="3">
    <source>
        <dbReference type="Proteomes" id="UP000034293"/>
    </source>
</evidence>
<sequence>MFLKYMQKLLMLSEKISKYLIAAVLIIVPLLPKFPLISVPGTYVSIRLEDVLMFLLALVLVPKFVMDFKKIWKDKIFVAILIFFTVTFISLLAGILITQTVELRLGLLHWARRVEYIIPFLATYLLIPRDKIKETVEFYFKILLIVMAIAFVYGLGQRYLNFPVIITQNEEYSKGIALRWSPGAHINSTFAGHYDLSAFMVLVLPIFLGVLFTLKEKLSELFIAISSGMGLWLLISSVSRTAQASYLLAVTVTLFLLKKFKGWLLVILISVISMTMSSGLDARFGQAIKVLYEYVTTGKGISYV</sequence>
<evidence type="ECO:0000256" key="1">
    <source>
        <dbReference type="SAM" id="Phobius"/>
    </source>
</evidence>
<feature type="transmembrane region" description="Helical" evidence="1">
    <location>
        <begin position="77"/>
        <end position="98"/>
    </location>
</feature>
<dbReference type="InterPro" id="IPR051533">
    <property type="entry name" value="WaaL-like"/>
</dbReference>
<feature type="transmembrane region" description="Helical" evidence="1">
    <location>
        <begin position="20"/>
        <end position="38"/>
    </location>
</feature>
<feature type="transmembrane region" description="Helical" evidence="1">
    <location>
        <begin position="139"/>
        <end position="156"/>
    </location>
</feature>
<protein>
    <recommendedName>
        <fullName evidence="4">O-antigen polymerase</fullName>
    </recommendedName>
</protein>
<accession>A0A0G0VGK0</accession>
<reference evidence="2 3" key="1">
    <citation type="journal article" date="2015" name="Nature">
        <title>rRNA introns, odd ribosomes, and small enigmatic genomes across a large radiation of phyla.</title>
        <authorList>
            <person name="Brown C.T."/>
            <person name="Hug L.A."/>
            <person name="Thomas B.C."/>
            <person name="Sharon I."/>
            <person name="Castelle C.J."/>
            <person name="Singh A."/>
            <person name="Wilkins M.J."/>
            <person name="Williams K.H."/>
            <person name="Banfield J.F."/>
        </authorList>
    </citation>
    <scope>NUCLEOTIDE SEQUENCE [LARGE SCALE GENOMIC DNA]</scope>
</reference>
<keyword evidence="1" id="KW-1133">Transmembrane helix</keyword>